<dbReference type="AlphaFoldDB" id="A0A934K530"/>
<dbReference type="RefSeq" id="WP_338201681.1">
    <property type="nucleotide sequence ID" value="NZ_JAEKNR010000118.1"/>
</dbReference>
<evidence type="ECO:0000313" key="1">
    <source>
        <dbReference type="EMBL" id="MBJ7598570.1"/>
    </source>
</evidence>
<evidence type="ECO:0000313" key="2">
    <source>
        <dbReference type="Proteomes" id="UP000612893"/>
    </source>
</evidence>
<sequence>MSFDTEIRPLFREFDREEMEWAFDLWDYTDVKANAKQILERLEAGEMPCDARWPADRVALFRAWAESGAPE</sequence>
<reference evidence="1" key="1">
    <citation type="submission" date="2020-10" db="EMBL/GenBank/DDBJ databases">
        <title>Ca. Dormibacterota MAGs.</title>
        <authorList>
            <person name="Montgomery K."/>
        </authorList>
    </citation>
    <scope>NUCLEOTIDE SEQUENCE [LARGE SCALE GENOMIC DNA]</scope>
    <source>
        <strain evidence="1">SC8812_S17_10</strain>
    </source>
</reference>
<proteinExistence type="predicted"/>
<keyword evidence="2" id="KW-1185">Reference proteome</keyword>
<comment type="caution">
    <text evidence="1">The sequence shown here is derived from an EMBL/GenBank/DDBJ whole genome shotgun (WGS) entry which is preliminary data.</text>
</comment>
<protein>
    <submittedName>
        <fullName evidence="1">Uncharacterized protein</fullName>
    </submittedName>
</protein>
<accession>A0A934K530</accession>
<organism evidence="1 2">
    <name type="scientific">Candidatus Nephthysia bennettiae</name>
    <dbReference type="NCBI Taxonomy" id="3127016"/>
    <lineage>
        <taxon>Bacteria</taxon>
        <taxon>Bacillati</taxon>
        <taxon>Candidatus Dormiibacterota</taxon>
        <taxon>Candidatus Dormibacteria</taxon>
        <taxon>Candidatus Dormibacterales</taxon>
        <taxon>Candidatus Dormibacteraceae</taxon>
        <taxon>Candidatus Nephthysia</taxon>
    </lineage>
</organism>
<dbReference type="EMBL" id="JAEKNR010000118">
    <property type="protein sequence ID" value="MBJ7598570.1"/>
    <property type="molecule type" value="Genomic_DNA"/>
</dbReference>
<name>A0A934K530_9BACT</name>
<dbReference type="Proteomes" id="UP000612893">
    <property type="component" value="Unassembled WGS sequence"/>
</dbReference>
<gene>
    <name evidence="1" type="ORF">JF922_10860</name>
</gene>